<sequence length="66" mass="7378">MGGLAALLGLIALVAGGILLDQRKQKKHYTSYDGRTEEEKKFERKRTEMIEKNRDKRPPGSGGVPH</sequence>
<dbReference type="EMBL" id="JAATHJ010000005">
    <property type="protein sequence ID" value="NJP36898.1"/>
    <property type="molecule type" value="Genomic_DNA"/>
</dbReference>
<dbReference type="Proteomes" id="UP000752012">
    <property type="component" value="Unassembled WGS sequence"/>
</dbReference>
<proteinExistence type="predicted"/>
<dbReference type="RefSeq" id="WP_168005194.1">
    <property type="nucleotide sequence ID" value="NZ_JAATHJ010000005.1"/>
</dbReference>
<protein>
    <submittedName>
        <fullName evidence="2">Uncharacterized protein</fullName>
    </submittedName>
</protein>
<name>A0A969PP80_9BACI</name>
<feature type="compositionally biased region" description="Basic and acidic residues" evidence="1">
    <location>
        <begin position="34"/>
        <end position="58"/>
    </location>
</feature>
<comment type="caution">
    <text evidence="2">The sequence shown here is derived from an EMBL/GenBank/DDBJ whole genome shotgun (WGS) entry which is preliminary data.</text>
</comment>
<accession>A0A969PP80</accession>
<reference evidence="2 3" key="1">
    <citation type="submission" date="2020-03" db="EMBL/GenBank/DDBJ databases">
        <title>Assessment of the enzymatic potential of alkaline-tolerant lipase obtained from Bacillus luteus H11 (technogenic soil) for the bioremediation of saline soils contaminated with petroleum substances.</title>
        <authorList>
            <person name="Kalwasinska A."/>
        </authorList>
    </citation>
    <scope>NUCLEOTIDE SEQUENCE [LARGE SCALE GENOMIC DNA]</scope>
    <source>
        <strain evidence="2 3">H11</strain>
    </source>
</reference>
<keyword evidence="3" id="KW-1185">Reference proteome</keyword>
<evidence type="ECO:0000313" key="3">
    <source>
        <dbReference type="Proteomes" id="UP000752012"/>
    </source>
</evidence>
<organism evidence="2 3">
    <name type="scientific">Alkalicoccus luteus</name>
    <dbReference type="NCBI Taxonomy" id="1237094"/>
    <lineage>
        <taxon>Bacteria</taxon>
        <taxon>Bacillati</taxon>
        <taxon>Bacillota</taxon>
        <taxon>Bacilli</taxon>
        <taxon>Bacillales</taxon>
        <taxon>Bacillaceae</taxon>
        <taxon>Alkalicoccus</taxon>
    </lineage>
</organism>
<dbReference type="AlphaFoldDB" id="A0A969PP80"/>
<evidence type="ECO:0000256" key="1">
    <source>
        <dbReference type="SAM" id="MobiDB-lite"/>
    </source>
</evidence>
<evidence type="ECO:0000313" key="2">
    <source>
        <dbReference type="EMBL" id="NJP36898.1"/>
    </source>
</evidence>
<gene>
    <name evidence="2" type="ORF">HCN83_04785</name>
</gene>
<feature type="region of interest" description="Disordered" evidence="1">
    <location>
        <begin position="25"/>
        <end position="66"/>
    </location>
</feature>